<accession>A0A0A0J8I6</accession>
<feature type="transmembrane region" description="Helical" evidence="1">
    <location>
        <begin position="12"/>
        <end position="31"/>
    </location>
</feature>
<evidence type="ECO:0000313" key="3">
    <source>
        <dbReference type="Proteomes" id="UP000030002"/>
    </source>
</evidence>
<dbReference type="Proteomes" id="UP000030002">
    <property type="component" value="Unassembled WGS sequence"/>
</dbReference>
<keyword evidence="1" id="KW-0472">Membrane</keyword>
<organism evidence="2 3">
    <name type="scientific">Knoellia sinensis KCTC 19936</name>
    <dbReference type="NCBI Taxonomy" id="1385520"/>
    <lineage>
        <taxon>Bacteria</taxon>
        <taxon>Bacillati</taxon>
        <taxon>Actinomycetota</taxon>
        <taxon>Actinomycetes</taxon>
        <taxon>Micrococcales</taxon>
        <taxon>Intrasporangiaceae</taxon>
        <taxon>Knoellia</taxon>
    </lineage>
</organism>
<name>A0A0A0J8I6_9MICO</name>
<evidence type="ECO:0008006" key="4">
    <source>
        <dbReference type="Google" id="ProtNLM"/>
    </source>
</evidence>
<evidence type="ECO:0000256" key="1">
    <source>
        <dbReference type="SAM" id="Phobius"/>
    </source>
</evidence>
<protein>
    <recommendedName>
        <fullName evidence="4">Polysaccharide biosynthesis protein</fullName>
    </recommendedName>
</protein>
<dbReference type="eggNOG" id="ENOG503265Q">
    <property type="taxonomic scope" value="Bacteria"/>
</dbReference>
<feature type="transmembrane region" description="Helical" evidence="1">
    <location>
        <begin position="107"/>
        <end position="125"/>
    </location>
</feature>
<reference evidence="2 3" key="1">
    <citation type="submission" date="2013-08" db="EMBL/GenBank/DDBJ databases">
        <title>The genome sequence of Knoellia sinensis.</title>
        <authorList>
            <person name="Zhu W."/>
            <person name="Wang G."/>
        </authorList>
    </citation>
    <scope>NUCLEOTIDE SEQUENCE [LARGE SCALE GENOMIC DNA]</scope>
    <source>
        <strain evidence="2 3">KCTC 19936</strain>
    </source>
</reference>
<feature type="transmembrane region" description="Helical" evidence="1">
    <location>
        <begin position="199"/>
        <end position="223"/>
    </location>
</feature>
<feature type="transmembrane region" description="Helical" evidence="1">
    <location>
        <begin position="161"/>
        <end position="179"/>
    </location>
</feature>
<feature type="transmembrane region" description="Helical" evidence="1">
    <location>
        <begin position="83"/>
        <end position="101"/>
    </location>
</feature>
<feature type="transmembrane region" description="Helical" evidence="1">
    <location>
        <begin position="43"/>
        <end position="63"/>
    </location>
</feature>
<sequence>MIRQLLRRQAPLAPLGVAANAGAAALILVIATRRGDFADIGGFTAGASAGAFAAAGLSGGTSLSYVTGSREQRATIRRLRSTWVPMLLLLAGVALTLAYAATTELPVWAVAMGALSVCFTNMSELRSNDLQREEQILRLHACTVGAKIVAVLATWVASIDFSTAMTLAAALTYLLLRVLKRGEREQRGNTVRGIEGLRLAYDPHLIGVSIASILSLRLPFLVAPYVMTPVQTGAFATLLSTQQYVNTFLTTGLYTVMAIRAKNRANAQLEPRMARLERAYLAGSFAVCFVLLLAGPAILGVLGFDSKAETTLWAVLIVIAIPAHTLNRAAQYRFHASQDGSSALRVLSWITGIALGLSFAALIFDAPLAVALIPLVSEALVAPIVYCWARSMHPPRSNGRT</sequence>
<feature type="transmembrane region" description="Helical" evidence="1">
    <location>
        <begin position="310"/>
        <end position="330"/>
    </location>
</feature>
<evidence type="ECO:0000313" key="2">
    <source>
        <dbReference type="EMBL" id="KGN33029.1"/>
    </source>
</evidence>
<feature type="transmembrane region" description="Helical" evidence="1">
    <location>
        <begin position="243"/>
        <end position="259"/>
    </location>
</feature>
<comment type="caution">
    <text evidence="2">The sequence shown here is derived from an EMBL/GenBank/DDBJ whole genome shotgun (WGS) entry which is preliminary data.</text>
</comment>
<feature type="transmembrane region" description="Helical" evidence="1">
    <location>
        <begin position="280"/>
        <end position="304"/>
    </location>
</feature>
<dbReference type="AlphaFoldDB" id="A0A0A0J8I6"/>
<feature type="transmembrane region" description="Helical" evidence="1">
    <location>
        <begin position="342"/>
        <end position="364"/>
    </location>
</feature>
<proteinExistence type="predicted"/>
<feature type="transmembrane region" description="Helical" evidence="1">
    <location>
        <begin position="137"/>
        <end position="155"/>
    </location>
</feature>
<keyword evidence="1" id="KW-0812">Transmembrane</keyword>
<keyword evidence="3" id="KW-1185">Reference proteome</keyword>
<feature type="transmembrane region" description="Helical" evidence="1">
    <location>
        <begin position="370"/>
        <end position="389"/>
    </location>
</feature>
<dbReference type="EMBL" id="AVPJ01000005">
    <property type="protein sequence ID" value="KGN33029.1"/>
    <property type="molecule type" value="Genomic_DNA"/>
</dbReference>
<gene>
    <name evidence="2" type="ORF">N802_16510</name>
</gene>
<keyword evidence="1" id="KW-1133">Transmembrane helix</keyword>